<protein>
    <recommendedName>
        <fullName evidence="3">DUF4595 domain-containing protein</fullName>
    </recommendedName>
</protein>
<dbReference type="EMBL" id="JAGHKP010000004">
    <property type="protein sequence ID" value="MBO9155172.1"/>
    <property type="molecule type" value="Genomic_DNA"/>
</dbReference>
<name>A0ABS3YKF8_9BACT</name>
<proteinExistence type="predicted"/>
<dbReference type="Proteomes" id="UP000679126">
    <property type="component" value="Unassembled WGS sequence"/>
</dbReference>
<comment type="caution">
    <text evidence="1">The sequence shown here is derived from an EMBL/GenBank/DDBJ whole genome shotgun (WGS) entry which is preliminary data.</text>
</comment>
<evidence type="ECO:0008006" key="3">
    <source>
        <dbReference type="Google" id="ProtNLM"/>
    </source>
</evidence>
<evidence type="ECO:0000313" key="1">
    <source>
        <dbReference type="EMBL" id="MBO9155172.1"/>
    </source>
</evidence>
<keyword evidence="2" id="KW-1185">Reference proteome</keyword>
<dbReference type="RefSeq" id="WP_209148394.1">
    <property type="nucleotide sequence ID" value="NZ_JAGHKP010000004.1"/>
</dbReference>
<evidence type="ECO:0000313" key="2">
    <source>
        <dbReference type="Proteomes" id="UP000679126"/>
    </source>
</evidence>
<organism evidence="1 2">
    <name type="scientific">Chitinophaga chungangae</name>
    <dbReference type="NCBI Taxonomy" id="2821488"/>
    <lineage>
        <taxon>Bacteria</taxon>
        <taxon>Pseudomonadati</taxon>
        <taxon>Bacteroidota</taxon>
        <taxon>Chitinophagia</taxon>
        <taxon>Chitinophagales</taxon>
        <taxon>Chitinophagaceae</taxon>
        <taxon>Chitinophaga</taxon>
    </lineage>
</organism>
<accession>A0ABS3YKF8</accession>
<reference evidence="2" key="1">
    <citation type="submission" date="2021-03" db="EMBL/GenBank/DDBJ databases">
        <title>Assistant Professor.</title>
        <authorList>
            <person name="Huq M.A."/>
        </authorList>
    </citation>
    <scope>NUCLEOTIDE SEQUENCE [LARGE SCALE GENOMIC DNA]</scope>
    <source>
        <strain evidence="2">MAH-28</strain>
    </source>
</reference>
<dbReference type="PROSITE" id="PS51257">
    <property type="entry name" value="PROKAR_LIPOPROTEIN"/>
    <property type="match status" value="1"/>
</dbReference>
<sequence length="283" mass="32538">MKKPIAGLLALTLFAASCSDNDNPEPQKLADEYAIIGWDMKFSDENDSSYFRFTYNADSTLKESKEWDQNDNQEDTAYSYASYLDGKLVKLEYKDGFSGTKRTEMSYFYKDGKLARISYYSNGGEVYYYDTLYYNAGGKLSEMHTKYESSPEYNNKKRILTWTGNNITKVEMHRVDPDNTANYKLESVETYTYDNKPNLVSKVVKDDYLWKVESISFEHLSANNATKVEEAFTGTTNKKVRTATFTYDENNKLVKLTNLLESFSGTTLNSSYTATQVLKYVKK</sequence>
<gene>
    <name evidence="1" type="ORF">J7I43_23295</name>
</gene>